<gene>
    <name evidence="1" type="ORF">HUG17_7659</name>
</gene>
<dbReference type="EMBL" id="SDOV01000009">
    <property type="protein sequence ID" value="KAH7637453.1"/>
    <property type="molecule type" value="Genomic_DNA"/>
</dbReference>
<accession>A0A9D4NRI6</accession>
<proteinExistence type="predicted"/>
<evidence type="ECO:0000313" key="1">
    <source>
        <dbReference type="EMBL" id="KAH7637453.1"/>
    </source>
</evidence>
<reference evidence="1" key="2">
    <citation type="journal article" date="2021" name="World Allergy Organ. J.">
        <title>Chromosome-level assembly of Dermatophagoides farinae genome and transcriptome reveals two novel allergens Der f 37 and Der f 39.</title>
        <authorList>
            <person name="Chen J."/>
            <person name="Cai Z."/>
            <person name="Fan D."/>
            <person name="Hu J."/>
            <person name="Hou Y."/>
            <person name="He Y."/>
            <person name="Zhang Z."/>
            <person name="Zhao Z."/>
            <person name="Gao P."/>
            <person name="Hu W."/>
            <person name="Sun J."/>
            <person name="Li J."/>
            <person name="Ji K."/>
        </authorList>
    </citation>
    <scope>NUCLEOTIDE SEQUENCE</scope>
    <source>
        <strain evidence="1">JKM2019</strain>
    </source>
</reference>
<comment type="caution">
    <text evidence="1">The sequence shown here is derived from an EMBL/GenBank/DDBJ whole genome shotgun (WGS) entry which is preliminary data.</text>
</comment>
<name>A0A9D4NRI6_DERFA</name>
<reference evidence="1" key="1">
    <citation type="submission" date="2020-06" db="EMBL/GenBank/DDBJ databases">
        <authorList>
            <person name="Ji K."/>
            <person name="Li J."/>
        </authorList>
    </citation>
    <scope>NUCLEOTIDE SEQUENCE</scope>
    <source>
        <strain evidence="1">JKM2019</strain>
        <tissue evidence="1">Whole body</tissue>
    </source>
</reference>
<dbReference type="AlphaFoldDB" id="A0A9D4NRI6"/>
<protein>
    <submittedName>
        <fullName evidence="1">Potassium voltage-gated channel subfamily kqt member 1</fullName>
    </submittedName>
</protein>
<dbReference type="Proteomes" id="UP000828236">
    <property type="component" value="Unassembled WGS sequence"/>
</dbReference>
<organism evidence="1">
    <name type="scientific">Dermatophagoides farinae</name>
    <name type="common">American house dust mite</name>
    <dbReference type="NCBI Taxonomy" id="6954"/>
    <lineage>
        <taxon>Eukaryota</taxon>
        <taxon>Metazoa</taxon>
        <taxon>Ecdysozoa</taxon>
        <taxon>Arthropoda</taxon>
        <taxon>Chelicerata</taxon>
        <taxon>Arachnida</taxon>
        <taxon>Acari</taxon>
        <taxon>Acariformes</taxon>
        <taxon>Sarcoptiformes</taxon>
        <taxon>Astigmata</taxon>
        <taxon>Psoroptidia</taxon>
        <taxon>Analgoidea</taxon>
        <taxon>Pyroglyphidae</taxon>
        <taxon>Dermatophagoidinae</taxon>
        <taxon>Dermatophagoides</taxon>
    </lineage>
</organism>
<sequence length="144" mass="16762">MTDISDDSISNQFFSFSDHTLPYVVNYQMKANRNAQVIVNIIDDFCEVKIPLNNKAGERYARSHGPFGCTPRPSSEVSRTSLLGRPIKPGPHRHHDPRYRKSQSFVYNFLERPRGWKAFVYHLCIFDERKGINFDRDHLKIGSF</sequence>